<protein>
    <submittedName>
        <fullName evidence="3">TadE family protein</fullName>
    </submittedName>
</protein>
<dbReference type="Proteomes" id="UP001597169">
    <property type="component" value="Unassembled WGS sequence"/>
</dbReference>
<evidence type="ECO:0000259" key="2">
    <source>
        <dbReference type="Pfam" id="PF07811"/>
    </source>
</evidence>
<keyword evidence="1" id="KW-0472">Membrane</keyword>
<sequence length="223" mass="24626">MNSSKGNNHLKGEEGSFTIEASLVFPVILLSLCVLMFFCVLLYQKSALMQYASATAERASYSWDNSHKDARTGSYPEGEADPLYWRFADDHMIGALFGSVSGGQITRMELPGGAASDDLPIKKLSQSGAALPVLYSGQMEYANQMLDRQVWTKLNQNVRLPMVDFLFSGDQRIQHSGKSTVVEPDEFIRNVELMRYYGARFGGMGTPGNPSEVAQILQKFAGM</sequence>
<dbReference type="RefSeq" id="WP_091153899.1">
    <property type="nucleotide sequence ID" value="NZ_JBHTKX010000001.1"/>
</dbReference>
<evidence type="ECO:0000256" key="1">
    <source>
        <dbReference type="SAM" id="Phobius"/>
    </source>
</evidence>
<organism evidence="3 4">
    <name type="scientific">Paenibacillus provencensis</name>
    <dbReference type="NCBI Taxonomy" id="441151"/>
    <lineage>
        <taxon>Bacteria</taxon>
        <taxon>Bacillati</taxon>
        <taxon>Bacillota</taxon>
        <taxon>Bacilli</taxon>
        <taxon>Bacillales</taxon>
        <taxon>Paenibacillaceae</taxon>
        <taxon>Paenibacillus</taxon>
    </lineage>
</organism>
<comment type="caution">
    <text evidence="3">The sequence shown here is derived from an EMBL/GenBank/DDBJ whole genome shotgun (WGS) entry which is preliminary data.</text>
</comment>
<proteinExistence type="predicted"/>
<reference evidence="4" key="1">
    <citation type="journal article" date="2019" name="Int. J. Syst. Evol. Microbiol.">
        <title>The Global Catalogue of Microorganisms (GCM) 10K type strain sequencing project: providing services to taxonomists for standard genome sequencing and annotation.</title>
        <authorList>
            <consortium name="The Broad Institute Genomics Platform"/>
            <consortium name="The Broad Institute Genome Sequencing Center for Infectious Disease"/>
            <person name="Wu L."/>
            <person name="Ma J."/>
        </authorList>
    </citation>
    <scope>NUCLEOTIDE SEQUENCE [LARGE SCALE GENOMIC DNA]</scope>
    <source>
        <strain evidence="4">CCUG 53519</strain>
    </source>
</reference>
<evidence type="ECO:0000313" key="3">
    <source>
        <dbReference type="EMBL" id="MFD1129161.1"/>
    </source>
</evidence>
<accession>A0ABW3PZF4</accession>
<keyword evidence="1" id="KW-1133">Transmembrane helix</keyword>
<evidence type="ECO:0000313" key="4">
    <source>
        <dbReference type="Proteomes" id="UP001597169"/>
    </source>
</evidence>
<dbReference type="Pfam" id="PF07811">
    <property type="entry name" value="TadE"/>
    <property type="match status" value="1"/>
</dbReference>
<gene>
    <name evidence="3" type="ORF">ACFQ3J_13350</name>
</gene>
<dbReference type="EMBL" id="JBHTKX010000001">
    <property type="protein sequence ID" value="MFD1129161.1"/>
    <property type="molecule type" value="Genomic_DNA"/>
</dbReference>
<dbReference type="InterPro" id="IPR012495">
    <property type="entry name" value="TadE-like_dom"/>
</dbReference>
<keyword evidence="1" id="KW-0812">Transmembrane</keyword>
<feature type="transmembrane region" description="Helical" evidence="1">
    <location>
        <begin position="23"/>
        <end position="43"/>
    </location>
</feature>
<name>A0ABW3PZF4_9BACL</name>
<feature type="domain" description="TadE-like" evidence="2">
    <location>
        <begin position="15"/>
        <end position="56"/>
    </location>
</feature>
<keyword evidence="4" id="KW-1185">Reference proteome</keyword>